<name>A0A2M7TX54_9BACT</name>
<sequence>MAIDYYKEGKWDELEKYCLEDVMVTKRLFEYGVKNEKIYYMNETGKVPIRVNWKRYMEESGADETALTLPF</sequence>
<dbReference type="AlphaFoldDB" id="A0A2M7TX54"/>
<comment type="caution">
    <text evidence="1">The sequence shown here is derived from an EMBL/GenBank/DDBJ whole genome shotgun (WGS) entry which is preliminary data.</text>
</comment>
<evidence type="ECO:0000313" key="1">
    <source>
        <dbReference type="EMBL" id="PIZ62416.1"/>
    </source>
</evidence>
<reference evidence="2" key="1">
    <citation type="submission" date="2017-09" db="EMBL/GenBank/DDBJ databases">
        <title>Depth-based differentiation of microbial function through sediment-hosted aquifers and enrichment of novel symbionts in the deep terrestrial subsurface.</title>
        <authorList>
            <person name="Probst A.J."/>
            <person name="Ladd B."/>
            <person name="Jarett J.K."/>
            <person name="Geller-Mcgrath D.E."/>
            <person name="Sieber C.M.K."/>
            <person name="Emerson J.B."/>
            <person name="Anantharaman K."/>
            <person name="Thomas B.C."/>
            <person name="Malmstrom R."/>
            <person name="Stieglmeier M."/>
            <person name="Klingl A."/>
            <person name="Woyke T."/>
            <person name="Ryan C.M."/>
            <person name="Banfield J.F."/>
        </authorList>
    </citation>
    <scope>NUCLEOTIDE SEQUENCE [LARGE SCALE GENOMIC DNA]</scope>
</reference>
<protein>
    <submittedName>
        <fullName evidence="1">Uncharacterized protein</fullName>
    </submittedName>
</protein>
<evidence type="ECO:0000313" key="2">
    <source>
        <dbReference type="Proteomes" id="UP000228503"/>
    </source>
</evidence>
<accession>A0A2M7TX54</accession>
<dbReference type="Proteomes" id="UP000228503">
    <property type="component" value="Unassembled WGS sequence"/>
</dbReference>
<proteinExistence type="predicted"/>
<organism evidence="1 2">
    <name type="scientific">Candidatus Roizmanbacteria bacterium CG_4_10_14_0_2_um_filter_39_13</name>
    <dbReference type="NCBI Taxonomy" id="1974825"/>
    <lineage>
        <taxon>Bacteria</taxon>
        <taxon>Candidatus Roizmaniibacteriota</taxon>
    </lineage>
</organism>
<dbReference type="EMBL" id="PFOB01000056">
    <property type="protein sequence ID" value="PIZ62416.1"/>
    <property type="molecule type" value="Genomic_DNA"/>
</dbReference>
<gene>
    <name evidence="1" type="ORF">COY16_04425</name>
</gene>